<comment type="caution">
    <text evidence="3">The sequence shown here is derived from an EMBL/GenBank/DDBJ whole genome shotgun (WGS) entry which is preliminary data.</text>
</comment>
<gene>
    <name evidence="3" type="ORF">JRO89_XS03G0151900</name>
</gene>
<proteinExistence type="predicted"/>
<keyword evidence="2" id="KW-1133">Transmembrane helix</keyword>
<name>A0ABQ8I9Y0_9ROSI</name>
<keyword evidence="2" id="KW-0812">Transmembrane</keyword>
<evidence type="ECO:0000256" key="1">
    <source>
        <dbReference type="SAM" id="MobiDB-lite"/>
    </source>
</evidence>
<dbReference type="Proteomes" id="UP000827721">
    <property type="component" value="Unassembled WGS sequence"/>
</dbReference>
<accession>A0ABQ8I9Y0</accession>
<keyword evidence="2" id="KW-0472">Membrane</keyword>
<protein>
    <submittedName>
        <fullName evidence="3">Uncharacterized protein</fullName>
    </submittedName>
</protein>
<keyword evidence="4" id="KW-1185">Reference proteome</keyword>
<feature type="compositionally biased region" description="Basic and acidic residues" evidence="1">
    <location>
        <begin position="1"/>
        <end position="23"/>
    </location>
</feature>
<feature type="region of interest" description="Disordered" evidence="1">
    <location>
        <begin position="1"/>
        <end position="31"/>
    </location>
</feature>
<evidence type="ECO:0000313" key="4">
    <source>
        <dbReference type="Proteomes" id="UP000827721"/>
    </source>
</evidence>
<sequence>MKEYQTPQKEHSRLSNRRSKESQSKNTNVTKKSLNAAFKGLSVEFSPEITKEQVDFSPISEISDANCNSEIAQSLELALDPSLSVSSEPFLFSDLSASSIITVCKDQLSDISPDHHRFDRSDGSKFGSAEADVAVSYLKRALYQVLKSVDTDSSSKKLLDTLITIVVDELTAAPAKRDDCFTKLILMKKRVVFACFLIWILAVIGIFFLSSGSRRPYIGPLPT</sequence>
<dbReference type="EMBL" id="JAFEMO010000003">
    <property type="protein sequence ID" value="KAH7573453.1"/>
    <property type="molecule type" value="Genomic_DNA"/>
</dbReference>
<organism evidence="3 4">
    <name type="scientific">Xanthoceras sorbifolium</name>
    <dbReference type="NCBI Taxonomy" id="99658"/>
    <lineage>
        <taxon>Eukaryota</taxon>
        <taxon>Viridiplantae</taxon>
        <taxon>Streptophyta</taxon>
        <taxon>Embryophyta</taxon>
        <taxon>Tracheophyta</taxon>
        <taxon>Spermatophyta</taxon>
        <taxon>Magnoliopsida</taxon>
        <taxon>eudicotyledons</taxon>
        <taxon>Gunneridae</taxon>
        <taxon>Pentapetalae</taxon>
        <taxon>rosids</taxon>
        <taxon>malvids</taxon>
        <taxon>Sapindales</taxon>
        <taxon>Sapindaceae</taxon>
        <taxon>Xanthoceroideae</taxon>
        <taxon>Xanthoceras</taxon>
    </lineage>
</organism>
<evidence type="ECO:0000256" key="2">
    <source>
        <dbReference type="SAM" id="Phobius"/>
    </source>
</evidence>
<evidence type="ECO:0000313" key="3">
    <source>
        <dbReference type="EMBL" id="KAH7573453.1"/>
    </source>
</evidence>
<feature type="transmembrane region" description="Helical" evidence="2">
    <location>
        <begin position="191"/>
        <end position="210"/>
    </location>
</feature>
<reference evidence="3 4" key="1">
    <citation type="submission" date="2021-02" db="EMBL/GenBank/DDBJ databases">
        <title>Plant Genome Project.</title>
        <authorList>
            <person name="Zhang R.-G."/>
        </authorList>
    </citation>
    <scope>NUCLEOTIDE SEQUENCE [LARGE SCALE GENOMIC DNA]</scope>
    <source>
        <tissue evidence="3">Leaves</tissue>
    </source>
</reference>